<sequence>MAYSTSRHALVEWVTMLVVTRGVTRYCSSPHQRALPTLVYLRKPDTLTQLAAGFASAMRPRAWPIGACLLCS</sequence>
<dbReference type="Proteomes" id="UP000325458">
    <property type="component" value="Chromosome"/>
</dbReference>
<accession>A0AAE6NQ30</accession>
<proteinExistence type="predicted"/>
<reference evidence="1 2" key="1">
    <citation type="submission" date="2017-09" db="EMBL/GenBank/DDBJ databases">
        <authorList>
            <person name="Lee N."/>
            <person name="Cho B.-K."/>
        </authorList>
    </citation>
    <scope>NUCLEOTIDE SEQUENCE [LARGE SCALE GENOMIC DNA]</scope>
    <source>
        <strain evidence="1 2">ATCC 23948</strain>
    </source>
</reference>
<dbReference type="AlphaFoldDB" id="A0AAE6NQ30"/>
<evidence type="ECO:0000313" key="1">
    <source>
        <dbReference type="EMBL" id="QEV56456.1"/>
    </source>
</evidence>
<dbReference type="EMBL" id="CP023691">
    <property type="protein sequence ID" value="QEV56456.1"/>
    <property type="molecule type" value="Genomic_DNA"/>
</dbReference>
<protein>
    <submittedName>
        <fullName evidence="1">Transposase family protein</fullName>
    </submittedName>
</protein>
<evidence type="ECO:0000313" key="2">
    <source>
        <dbReference type="Proteomes" id="UP000325458"/>
    </source>
</evidence>
<name>A0AAE6NQ30_STRPT</name>
<organism evidence="1 2">
    <name type="scientific">Streptomyces platensis</name>
    <dbReference type="NCBI Taxonomy" id="58346"/>
    <lineage>
        <taxon>Bacteria</taxon>
        <taxon>Bacillati</taxon>
        <taxon>Actinomycetota</taxon>
        <taxon>Actinomycetes</taxon>
        <taxon>Kitasatosporales</taxon>
        <taxon>Streptomycetaceae</taxon>
        <taxon>Streptomyces</taxon>
    </lineage>
</organism>
<dbReference type="KEGG" id="spla:CP981_37035"/>
<gene>
    <name evidence="1" type="ORF">CP981_37035</name>
</gene>